<evidence type="ECO:0000256" key="1">
    <source>
        <dbReference type="SAM" id="MobiDB-lite"/>
    </source>
</evidence>
<feature type="non-terminal residue" evidence="2">
    <location>
        <position position="1"/>
    </location>
</feature>
<sequence length="239" mass="26692">TPNSARSVDHENTTPSSSSAAITPTTPSDQPMKRGSGRPRQHHLVVVSTAADSTMAAEKESPMQNRGNEDAHLEDLSSVKVEIPDQIEEESVPAVVSPAVTEPALEAGRLPPPPCYNTTCKLLVRACPLCLAWMNQEFLTFKLERLEERRKSDESNPAGNNKPPCYHDCIKKMYMDKMDCKVCSEYLDKKTLARAYAKIQRQQREEENGQVAPATIEGRPECYYDCAKRTYKEGGDWCK</sequence>
<name>A0AAV5WSF4_9BILA</name>
<dbReference type="Proteomes" id="UP001432322">
    <property type="component" value="Unassembled WGS sequence"/>
</dbReference>
<dbReference type="EMBL" id="BTSY01000007">
    <property type="protein sequence ID" value="GMT35119.1"/>
    <property type="molecule type" value="Genomic_DNA"/>
</dbReference>
<gene>
    <name evidence="2" type="ORF">PFISCL1PPCAC_26416</name>
</gene>
<comment type="caution">
    <text evidence="2">The sequence shown here is derived from an EMBL/GenBank/DDBJ whole genome shotgun (WGS) entry which is preliminary data.</text>
</comment>
<dbReference type="AlphaFoldDB" id="A0AAV5WSF4"/>
<feature type="compositionally biased region" description="Low complexity" evidence="1">
    <location>
        <begin position="13"/>
        <end position="28"/>
    </location>
</feature>
<proteinExistence type="predicted"/>
<reference evidence="2" key="1">
    <citation type="submission" date="2023-10" db="EMBL/GenBank/DDBJ databases">
        <title>Genome assembly of Pristionchus species.</title>
        <authorList>
            <person name="Yoshida K."/>
            <person name="Sommer R.J."/>
        </authorList>
    </citation>
    <scope>NUCLEOTIDE SEQUENCE</scope>
    <source>
        <strain evidence="2">RS5133</strain>
    </source>
</reference>
<feature type="non-terminal residue" evidence="2">
    <location>
        <position position="239"/>
    </location>
</feature>
<keyword evidence="3" id="KW-1185">Reference proteome</keyword>
<accession>A0AAV5WSF4</accession>
<evidence type="ECO:0000313" key="2">
    <source>
        <dbReference type="EMBL" id="GMT35119.1"/>
    </source>
</evidence>
<organism evidence="2 3">
    <name type="scientific">Pristionchus fissidentatus</name>
    <dbReference type="NCBI Taxonomy" id="1538716"/>
    <lineage>
        <taxon>Eukaryota</taxon>
        <taxon>Metazoa</taxon>
        <taxon>Ecdysozoa</taxon>
        <taxon>Nematoda</taxon>
        <taxon>Chromadorea</taxon>
        <taxon>Rhabditida</taxon>
        <taxon>Rhabditina</taxon>
        <taxon>Diplogasteromorpha</taxon>
        <taxon>Diplogasteroidea</taxon>
        <taxon>Neodiplogasteridae</taxon>
        <taxon>Pristionchus</taxon>
    </lineage>
</organism>
<protein>
    <submittedName>
        <fullName evidence="2">Uncharacterized protein</fullName>
    </submittedName>
</protein>
<evidence type="ECO:0000313" key="3">
    <source>
        <dbReference type="Proteomes" id="UP001432322"/>
    </source>
</evidence>
<feature type="region of interest" description="Disordered" evidence="1">
    <location>
        <begin position="1"/>
        <end position="42"/>
    </location>
</feature>